<evidence type="ECO:0000313" key="4">
    <source>
        <dbReference type="Proteomes" id="UP000614221"/>
    </source>
</evidence>
<dbReference type="AlphaFoldDB" id="A0A830EPS9"/>
<dbReference type="Pfam" id="PF26240">
    <property type="entry name" value="DUF8055"/>
    <property type="match status" value="1"/>
</dbReference>
<gene>
    <name evidence="3" type="ORF">GCM10009067_37500</name>
</gene>
<dbReference type="EMBL" id="BMPD01000009">
    <property type="protein sequence ID" value="GGK81784.1"/>
    <property type="molecule type" value="Genomic_DNA"/>
</dbReference>
<sequence length="124" mass="14018">MTRSVMSGQYDDRLRTLSRQAEQTRESLDPDPPDEERAMEFLREGFGPTVALYCEARTGGSWVRFSESEFKRLERTMNDWLDCYAACYGVELAGTYSVRAAAELLVDTHNARDVAVLLTGVPDQ</sequence>
<dbReference type="InterPro" id="IPR058368">
    <property type="entry name" value="DUF8055"/>
</dbReference>
<organism evidence="3 4">
    <name type="scientific">Haloarcula sebkhae</name>
    <dbReference type="NCBI Taxonomy" id="932660"/>
    <lineage>
        <taxon>Archaea</taxon>
        <taxon>Methanobacteriati</taxon>
        <taxon>Methanobacteriota</taxon>
        <taxon>Stenosarchaea group</taxon>
        <taxon>Halobacteria</taxon>
        <taxon>Halobacteriales</taxon>
        <taxon>Haloarculaceae</taxon>
        <taxon>Haloarcula</taxon>
    </lineage>
</organism>
<accession>A0A830EPS9</accession>
<feature type="region of interest" description="Disordered" evidence="1">
    <location>
        <begin position="1"/>
        <end position="35"/>
    </location>
</feature>
<comment type="caution">
    <text evidence="3">The sequence shown here is derived from an EMBL/GenBank/DDBJ whole genome shotgun (WGS) entry which is preliminary data.</text>
</comment>
<protein>
    <recommendedName>
        <fullName evidence="2">DUF8055 domain-containing protein</fullName>
    </recommendedName>
</protein>
<dbReference type="Proteomes" id="UP000614221">
    <property type="component" value="Unassembled WGS sequence"/>
</dbReference>
<evidence type="ECO:0000256" key="1">
    <source>
        <dbReference type="SAM" id="MobiDB-lite"/>
    </source>
</evidence>
<name>A0A830EPS9_9EURY</name>
<evidence type="ECO:0000313" key="3">
    <source>
        <dbReference type="EMBL" id="GGK81784.1"/>
    </source>
</evidence>
<feature type="domain" description="DUF8055" evidence="2">
    <location>
        <begin position="9"/>
        <end position="123"/>
    </location>
</feature>
<reference evidence="3" key="2">
    <citation type="submission" date="2020-09" db="EMBL/GenBank/DDBJ databases">
        <authorList>
            <person name="Sun Q."/>
            <person name="Ohkuma M."/>
        </authorList>
    </citation>
    <scope>NUCLEOTIDE SEQUENCE</scope>
    <source>
        <strain evidence="3">JCM 19018</strain>
    </source>
</reference>
<reference evidence="3" key="1">
    <citation type="journal article" date="2014" name="Int. J. Syst. Evol. Microbiol.">
        <title>Complete genome sequence of Corynebacterium casei LMG S-19264T (=DSM 44701T), isolated from a smear-ripened cheese.</title>
        <authorList>
            <consortium name="US DOE Joint Genome Institute (JGI-PGF)"/>
            <person name="Walter F."/>
            <person name="Albersmeier A."/>
            <person name="Kalinowski J."/>
            <person name="Ruckert C."/>
        </authorList>
    </citation>
    <scope>NUCLEOTIDE SEQUENCE</scope>
    <source>
        <strain evidence="3">JCM 19018</strain>
    </source>
</reference>
<proteinExistence type="predicted"/>
<evidence type="ECO:0000259" key="2">
    <source>
        <dbReference type="Pfam" id="PF26240"/>
    </source>
</evidence>